<reference evidence="3" key="1">
    <citation type="journal article" date="2018" name="Genome Biol. Evol.">
        <title>Genomics and development of Lentinus tigrinus, a white-rot wood-decaying mushroom with dimorphic fruiting bodies.</title>
        <authorList>
            <person name="Wu B."/>
            <person name="Xu Z."/>
            <person name="Knudson A."/>
            <person name="Carlson A."/>
            <person name="Chen N."/>
            <person name="Kovaka S."/>
            <person name="LaButti K."/>
            <person name="Lipzen A."/>
            <person name="Pennachio C."/>
            <person name="Riley R."/>
            <person name="Schakwitz W."/>
            <person name="Umezawa K."/>
            <person name="Ohm R.A."/>
            <person name="Grigoriev I.V."/>
            <person name="Nagy L.G."/>
            <person name="Gibbons J."/>
            <person name="Hibbett D."/>
        </authorList>
    </citation>
    <scope>NUCLEOTIDE SEQUENCE [LARGE SCALE GENOMIC DNA]</scope>
    <source>
        <strain evidence="3">ALCF2SS1-6</strain>
    </source>
</reference>
<dbReference type="Pfam" id="PF17283">
    <property type="entry name" value="Zn_ribbon_SprT"/>
    <property type="match status" value="1"/>
</dbReference>
<feature type="region of interest" description="Disordered" evidence="1">
    <location>
        <begin position="1"/>
        <end position="132"/>
    </location>
</feature>
<gene>
    <name evidence="3" type="ORF">L227DRAFT_505373</name>
</gene>
<dbReference type="GO" id="GO:0005634">
    <property type="term" value="C:nucleus"/>
    <property type="evidence" value="ECO:0007669"/>
    <property type="project" value="TreeGrafter"/>
</dbReference>
<feature type="compositionally biased region" description="Basic and acidic residues" evidence="1">
    <location>
        <begin position="42"/>
        <end position="60"/>
    </location>
</feature>
<feature type="compositionally biased region" description="Pro residues" evidence="1">
    <location>
        <begin position="183"/>
        <end position="193"/>
    </location>
</feature>
<dbReference type="SMART" id="SM00731">
    <property type="entry name" value="SprT"/>
    <property type="match status" value="1"/>
</dbReference>
<protein>
    <recommendedName>
        <fullName evidence="2">SprT-like domain-containing protein</fullName>
    </recommendedName>
</protein>
<dbReference type="PANTHER" id="PTHR23099">
    <property type="entry name" value="TRANSCRIPTIONAL REGULATOR"/>
    <property type="match status" value="1"/>
</dbReference>
<name>A0A5C2S5X1_9APHY</name>
<dbReference type="AlphaFoldDB" id="A0A5C2S5X1"/>
<feature type="domain" description="SprT-like" evidence="2">
    <location>
        <begin position="255"/>
        <end position="412"/>
    </location>
</feature>
<dbReference type="GO" id="GO:0006950">
    <property type="term" value="P:response to stress"/>
    <property type="evidence" value="ECO:0007669"/>
    <property type="project" value="UniProtKB-ARBA"/>
</dbReference>
<proteinExistence type="predicted"/>
<feature type="region of interest" description="Disordered" evidence="1">
    <location>
        <begin position="220"/>
        <end position="239"/>
    </location>
</feature>
<keyword evidence="4" id="KW-1185">Reference proteome</keyword>
<evidence type="ECO:0000313" key="4">
    <source>
        <dbReference type="Proteomes" id="UP000313359"/>
    </source>
</evidence>
<dbReference type="EMBL" id="ML122275">
    <property type="protein sequence ID" value="RPD58434.1"/>
    <property type="molecule type" value="Genomic_DNA"/>
</dbReference>
<evidence type="ECO:0000313" key="3">
    <source>
        <dbReference type="EMBL" id="RPD58434.1"/>
    </source>
</evidence>
<feature type="region of interest" description="Disordered" evidence="1">
    <location>
        <begin position="160"/>
        <end position="210"/>
    </location>
</feature>
<dbReference type="STRING" id="1328759.A0A5C2S5X1"/>
<feature type="compositionally biased region" description="Polar residues" evidence="1">
    <location>
        <begin position="1"/>
        <end position="12"/>
    </location>
</feature>
<accession>A0A5C2S5X1</accession>
<feature type="compositionally biased region" description="Polar residues" evidence="1">
    <location>
        <begin position="97"/>
        <end position="119"/>
    </location>
</feature>
<dbReference type="Pfam" id="PF10263">
    <property type="entry name" value="SprT-like"/>
    <property type="match status" value="1"/>
</dbReference>
<sequence>MNVPTFNSQPSLSDVEHLPPVTPRRLLRYGETTKGRNVALDSRSESENADEAHIDADKALPVRTPKARRRAPSPDDDVIDLTLSSPESEKSDVEPQDTYSQSETRATKSSPTASRQTSRPIPGGTEKMLPLFLDDSDEEEQIRVPGDPFALDDGAILTLDEPRSAQKPIRRSTLANIFGTPGPSTPRRPPPKPLNADSPESDSEDESRIEVTFIKPKPVVARARSTTSSPAPHKTGKAPRLTKKALLQLELERRRNYAQAFFNEMNQTVFGGEIPAETKLEWSKRLLTTAGRAHWKRTKEGVHVTSILLAEKILDCDERIRNTLSHEMCHLACWIINNAPTENHGSLFKSWAQKVMRKRPDIEVTTKHNYDIKYKYEWKCAKCSKIYGRHSKSINPEEHACGVCKEGQLVPQFESRRAPKTPKPKADSQNAAARSRDSPLHIPGAFPSPATPAKSVVAAVAATRTRTFIELSDGEDSDVEFLANTLNTVHLSAAGDS</sequence>
<organism evidence="3 4">
    <name type="scientific">Lentinus tigrinus ALCF2SS1-6</name>
    <dbReference type="NCBI Taxonomy" id="1328759"/>
    <lineage>
        <taxon>Eukaryota</taxon>
        <taxon>Fungi</taxon>
        <taxon>Dikarya</taxon>
        <taxon>Basidiomycota</taxon>
        <taxon>Agaricomycotina</taxon>
        <taxon>Agaricomycetes</taxon>
        <taxon>Polyporales</taxon>
        <taxon>Polyporaceae</taxon>
        <taxon>Lentinus</taxon>
    </lineage>
</organism>
<evidence type="ECO:0000259" key="2">
    <source>
        <dbReference type="SMART" id="SM00731"/>
    </source>
</evidence>
<dbReference type="OrthoDB" id="20772at2759"/>
<feature type="region of interest" description="Disordered" evidence="1">
    <location>
        <begin position="413"/>
        <end position="448"/>
    </location>
</feature>
<dbReference type="Proteomes" id="UP000313359">
    <property type="component" value="Unassembled WGS sequence"/>
</dbReference>
<dbReference type="InterPro" id="IPR035240">
    <property type="entry name" value="SprT_Zn_ribbon"/>
</dbReference>
<evidence type="ECO:0000256" key="1">
    <source>
        <dbReference type="SAM" id="MobiDB-lite"/>
    </source>
</evidence>
<dbReference type="PANTHER" id="PTHR23099:SF0">
    <property type="entry name" value="GERM CELL NUCLEAR ACIDIC PROTEIN"/>
    <property type="match status" value="1"/>
</dbReference>
<dbReference type="InterPro" id="IPR006640">
    <property type="entry name" value="SprT-like_domain"/>
</dbReference>